<protein>
    <submittedName>
        <fullName evidence="7">Uncharacterized protein</fullName>
    </submittedName>
</protein>
<dbReference type="EMBL" id="JAULSV010000004">
    <property type="protein sequence ID" value="KAK0645417.1"/>
    <property type="molecule type" value="Genomic_DNA"/>
</dbReference>
<evidence type="ECO:0000256" key="5">
    <source>
        <dbReference type="SAM" id="MobiDB-lite"/>
    </source>
</evidence>
<evidence type="ECO:0000313" key="8">
    <source>
        <dbReference type="Proteomes" id="UP001174936"/>
    </source>
</evidence>
<feature type="region of interest" description="Disordered" evidence="5">
    <location>
        <begin position="437"/>
        <end position="490"/>
    </location>
</feature>
<dbReference type="GO" id="GO:0046873">
    <property type="term" value="F:metal ion transmembrane transporter activity"/>
    <property type="evidence" value="ECO:0007669"/>
    <property type="project" value="InterPro"/>
</dbReference>
<dbReference type="InterPro" id="IPR045863">
    <property type="entry name" value="CorA_TM1_TM2"/>
</dbReference>
<reference evidence="7" key="1">
    <citation type="submission" date="2023-06" db="EMBL/GenBank/DDBJ databases">
        <title>Genome-scale phylogeny and comparative genomics of the fungal order Sordariales.</title>
        <authorList>
            <consortium name="Lawrence Berkeley National Laboratory"/>
            <person name="Hensen N."/>
            <person name="Bonometti L."/>
            <person name="Westerberg I."/>
            <person name="Brannstrom I.O."/>
            <person name="Guillou S."/>
            <person name="Cros-Aarteil S."/>
            <person name="Calhoun S."/>
            <person name="Haridas S."/>
            <person name="Kuo A."/>
            <person name="Mondo S."/>
            <person name="Pangilinan J."/>
            <person name="Riley R."/>
            <person name="Labutti K."/>
            <person name="Andreopoulos B."/>
            <person name="Lipzen A."/>
            <person name="Chen C."/>
            <person name="Yanf M."/>
            <person name="Daum C."/>
            <person name="Ng V."/>
            <person name="Clum A."/>
            <person name="Steindorff A."/>
            <person name="Ohm R."/>
            <person name="Martin F."/>
            <person name="Silar P."/>
            <person name="Natvig D."/>
            <person name="Lalanne C."/>
            <person name="Gautier V."/>
            <person name="Ament-Velasquez S.L."/>
            <person name="Kruys A."/>
            <person name="Hutchinson M.I."/>
            <person name="Powell A.J."/>
            <person name="Barry K."/>
            <person name="Miller A.N."/>
            <person name="Grigoriev I.V."/>
            <person name="Debuchy R."/>
            <person name="Gladieux P."/>
            <person name="Thoren M.H."/>
            <person name="Johannesson H."/>
        </authorList>
    </citation>
    <scope>NUCLEOTIDE SEQUENCE</scope>
    <source>
        <strain evidence="7">SMH2532-1</strain>
    </source>
</reference>
<accession>A0AA39Y5T4</accession>
<keyword evidence="2 6" id="KW-0812">Transmembrane</keyword>
<gene>
    <name evidence="7" type="ORF">B0T16DRAFT_390030</name>
</gene>
<evidence type="ECO:0000256" key="1">
    <source>
        <dbReference type="ARBA" id="ARBA00004141"/>
    </source>
</evidence>
<proteinExistence type="predicted"/>
<dbReference type="SUPFAM" id="SSF144083">
    <property type="entry name" value="Magnesium transport protein CorA, transmembrane region"/>
    <property type="match status" value="1"/>
</dbReference>
<evidence type="ECO:0000313" key="7">
    <source>
        <dbReference type="EMBL" id="KAK0645417.1"/>
    </source>
</evidence>
<dbReference type="InterPro" id="IPR002523">
    <property type="entry name" value="MgTranspt_CorA/ZnTranspt_ZntB"/>
</dbReference>
<dbReference type="Pfam" id="PF01544">
    <property type="entry name" value="CorA"/>
    <property type="match status" value="1"/>
</dbReference>
<sequence>MPWGGAELSACRDLPTSSCLASGSCSAHMDSLAPGAQGQTAEAYCEAVEAFSSRPPDQYLVSGSHYSELARLLRAPSPAPTLPNPFCFVAVLDLHATTNPPSEGHSADSATSFRELLSPTEYLQGPQIGANTSQLIFLRGHPSPAWLKTLGAALRVDPEFWRRHLVPAYNREFFDIPTLPSFTQRAVRLRVSTIFSCHAAGTREEVESARLGSRALVRNHHSALKRDGNIGDSIIRQLYTYSERSYSIEQDISCTVVTKSGGWAALIWLDVGKPISETPWPLNSDRRSIKSYPLSDGPDSCLPIVQPTPKAALLRDPLGDNDGGSGVPPSTSEAHSCTQSSSFLASQQYGANLRKSLMRTSPLYALSDIFRHSACSSNQILNLMHQRIIDALRAAHHLESLSLADLRFYKENLDDHAPYLEEVIDFLEGEAWSQAQLGSSPSQSHISRRQSGTSLAPNPIAGSQLGQTQQQVDQQQFGGSSGQRGGSATESTQAELLEDFRFLLRRTRELSARCKDGTEVILSGAQLRESQKAIEQAKEVKRLTKLVSVFAPLSWVTSVFGMNFVELTWQQGLPAACIAAFVFVGVLAASASETARAVIVSNSSSLLYWLWGLLRRVL</sequence>
<keyword evidence="4 6" id="KW-0472">Membrane</keyword>
<dbReference type="Gene3D" id="1.20.58.340">
    <property type="entry name" value="Magnesium transport protein CorA, transmembrane region"/>
    <property type="match status" value="1"/>
</dbReference>
<comment type="caution">
    <text evidence="7">The sequence shown here is derived from an EMBL/GenBank/DDBJ whole genome shotgun (WGS) entry which is preliminary data.</text>
</comment>
<feature type="region of interest" description="Disordered" evidence="5">
    <location>
        <begin position="313"/>
        <end position="336"/>
    </location>
</feature>
<evidence type="ECO:0000256" key="6">
    <source>
        <dbReference type="SAM" id="Phobius"/>
    </source>
</evidence>
<evidence type="ECO:0000256" key="2">
    <source>
        <dbReference type="ARBA" id="ARBA00022692"/>
    </source>
</evidence>
<keyword evidence="8" id="KW-1185">Reference proteome</keyword>
<evidence type="ECO:0000256" key="3">
    <source>
        <dbReference type="ARBA" id="ARBA00022989"/>
    </source>
</evidence>
<comment type="subcellular location">
    <subcellularLocation>
        <location evidence="1">Membrane</location>
        <topology evidence="1">Multi-pass membrane protein</topology>
    </subcellularLocation>
</comment>
<dbReference type="GO" id="GO:0016020">
    <property type="term" value="C:membrane"/>
    <property type="evidence" value="ECO:0007669"/>
    <property type="project" value="UniProtKB-SubCell"/>
</dbReference>
<evidence type="ECO:0000256" key="4">
    <source>
        <dbReference type="ARBA" id="ARBA00023136"/>
    </source>
</evidence>
<feature type="compositionally biased region" description="Polar residues" evidence="5">
    <location>
        <begin position="437"/>
        <end position="456"/>
    </location>
</feature>
<dbReference type="AlphaFoldDB" id="A0AA39Y5T4"/>
<feature type="compositionally biased region" description="Low complexity" evidence="5">
    <location>
        <begin position="462"/>
        <end position="478"/>
    </location>
</feature>
<feature type="transmembrane region" description="Helical" evidence="6">
    <location>
        <begin position="572"/>
        <end position="591"/>
    </location>
</feature>
<dbReference type="Proteomes" id="UP001174936">
    <property type="component" value="Unassembled WGS sequence"/>
</dbReference>
<name>A0AA39Y5T4_9PEZI</name>
<keyword evidence="3 6" id="KW-1133">Transmembrane helix</keyword>
<organism evidence="7 8">
    <name type="scientific">Cercophora newfieldiana</name>
    <dbReference type="NCBI Taxonomy" id="92897"/>
    <lineage>
        <taxon>Eukaryota</taxon>
        <taxon>Fungi</taxon>
        <taxon>Dikarya</taxon>
        <taxon>Ascomycota</taxon>
        <taxon>Pezizomycotina</taxon>
        <taxon>Sordariomycetes</taxon>
        <taxon>Sordariomycetidae</taxon>
        <taxon>Sordariales</taxon>
        <taxon>Lasiosphaeriaceae</taxon>
        <taxon>Cercophora</taxon>
    </lineage>
</organism>